<dbReference type="EMBL" id="GG704915">
    <property type="protein sequence ID" value="EAS27301.2"/>
    <property type="molecule type" value="Genomic_DNA"/>
</dbReference>
<evidence type="ECO:0000313" key="1">
    <source>
        <dbReference type="EMBL" id="EAS27301.2"/>
    </source>
</evidence>
<organism evidence="1 2">
    <name type="scientific">Coccidioides immitis (strain RS)</name>
    <name type="common">Valley fever fungus</name>
    <dbReference type="NCBI Taxonomy" id="246410"/>
    <lineage>
        <taxon>Eukaryota</taxon>
        <taxon>Fungi</taxon>
        <taxon>Dikarya</taxon>
        <taxon>Ascomycota</taxon>
        <taxon>Pezizomycotina</taxon>
        <taxon>Eurotiomycetes</taxon>
        <taxon>Eurotiomycetidae</taxon>
        <taxon>Onygenales</taxon>
        <taxon>Onygenaceae</taxon>
        <taxon>Coccidioides</taxon>
    </lineage>
</organism>
<proteinExistence type="predicted"/>
<sequence length="205" mass="23852">MSIRINDEKIEGQEIEKNREVRSVGSIAGVGDYSNKKKHNSSVGESKRALNLIGLTSTLDIRSSSSKVWRVCTAYKWKADKIRPLAPGKSDESKPEDLDNWVDVCLNKYYSEEKYITFNCEFDDYIRPRITPFPVGEQLTNERIKKLQIGFKLTSQKKEFFILVLYKCEGVLAWSFKDLYDIHSEYLPPQVIQTELHKIWQTKTY</sequence>
<protein>
    <submittedName>
        <fullName evidence="1">Uncharacterized protein</fullName>
    </submittedName>
</protein>
<evidence type="ECO:0000313" key="2">
    <source>
        <dbReference type="Proteomes" id="UP000001261"/>
    </source>
</evidence>
<keyword evidence="2" id="KW-1185">Reference proteome</keyword>
<reference evidence="2" key="2">
    <citation type="journal article" date="2010" name="Genome Res.">
        <title>Population genomic sequencing of Coccidioides fungi reveals recent hybridization and transposon control.</title>
        <authorList>
            <person name="Neafsey D.E."/>
            <person name="Barker B.M."/>
            <person name="Sharpton T.J."/>
            <person name="Stajich J.E."/>
            <person name="Park D.J."/>
            <person name="Whiston E."/>
            <person name="Hung C.-Y."/>
            <person name="McMahan C."/>
            <person name="White J."/>
            <person name="Sykes S."/>
            <person name="Heiman D."/>
            <person name="Young S."/>
            <person name="Zeng Q."/>
            <person name="Abouelleil A."/>
            <person name="Aftuck L."/>
            <person name="Bessette D."/>
            <person name="Brown A."/>
            <person name="FitzGerald M."/>
            <person name="Lui A."/>
            <person name="Macdonald J.P."/>
            <person name="Priest M."/>
            <person name="Orbach M.J."/>
            <person name="Galgiani J.N."/>
            <person name="Kirkland T.N."/>
            <person name="Cole G.T."/>
            <person name="Birren B.W."/>
            <person name="Henn M.R."/>
            <person name="Taylor J.W."/>
            <person name="Rounsley S.D."/>
        </authorList>
    </citation>
    <scope>GENOME REANNOTATION</scope>
    <source>
        <strain evidence="2">RS</strain>
    </source>
</reference>
<dbReference type="KEGG" id="cim:CIMG_13499"/>
<dbReference type="GeneID" id="24165126"/>
<dbReference type="InParanoid" id="A0A0E1RVH9"/>
<name>A0A0E1RVH9_COCIM</name>
<dbReference type="Proteomes" id="UP000001261">
    <property type="component" value="Unassembled WGS sequence"/>
</dbReference>
<reference evidence="2" key="1">
    <citation type="journal article" date="2009" name="Genome Res.">
        <title>Comparative genomic analyses of the human fungal pathogens Coccidioides and their relatives.</title>
        <authorList>
            <person name="Sharpton T.J."/>
            <person name="Stajich J.E."/>
            <person name="Rounsley S.D."/>
            <person name="Gardner M.J."/>
            <person name="Wortman J.R."/>
            <person name="Jordar V.S."/>
            <person name="Maiti R."/>
            <person name="Kodira C.D."/>
            <person name="Neafsey D.E."/>
            <person name="Zeng Q."/>
            <person name="Hung C.-Y."/>
            <person name="McMahan C."/>
            <person name="Muszewska A."/>
            <person name="Grynberg M."/>
            <person name="Mandel M.A."/>
            <person name="Kellner E.M."/>
            <person name="Barker B.M."/>
            <person name="Galgiani J.N."/>
            <person name="Orbach M.J."/>
            <person name="Kirkland T.N."/>
            <person name="Cole G.T."/>
            <person name="Henn M.R."/>
            <person name="Birren B.W."/>
            <person name="Taylor J.W."/>
        </authorList>
    </citation>
    <scope>NUCLEOTIDE SEQUENCE [LARGE SCALE GENOMIC DNA]</scope>
    <source>
        <strain evidence="2">RS</strain>
    </source>
</reference>
<accession>A0A0E1RVH9</accession>
<gene>
    <name evidence="1" type="ORF">CIMG_13499</name>
</gene>
<dbReference type="RefSeq" id="XP_001238884.2">
    <property type="nucleotide sequence ID" value="XM_001238883.2"/>
</dbReference>
<dbReference type="VEuPathDB" id="FungiDB:CIMG_13499"/>
<dbReference type="AlphaFoldDB" id="A0A0E1RVH9"/>